<evidence type="ECO:0000313" key="2">
    <source>
        <dbReference type="Proteomes" id="UP001159405"/>
    </source>
</evidence>
<organism evidence="1 2">
    <name type="scientific">Porites lobata</name>
    <dbReference type="NCBI Taxonomy" id="104759"/>
    <lineage>
        <taxon>Eukaryota</taxon>
        <taxon>Metazoa</taxon>
        <taxon>Cnidaria</taxon>
        <taxon>Anthozoa</taxon>
        <taxon>Hexacorallia</taxon>
        <taxon>Scleractinia</taxon>
        <taxon>Fungiina</taxon>
        <taxon>Poritidae</taxon>
        <taxon>Porites</taxon>
    </lineage>
</organism>
<sequence length="91" mass="10497">MLNSLDSVGEDEKEIELYHQLTVVQLCRREAFCNEYKALVSRKPMPLKSPLIKLNTSWMKKAASVLMEDFGLQNTCHMICVLQRYCLEDTG</sequence>
<dbReference type="Proteomes" id="UP001159405">
    <property type="component" value="Unassembled WGS sequence"/>
</dbReference>
<accession>A0ABN8NZK5</accession>
<evidence type="ECO:0000313" key="1">
    <source>
        <dbReference type="EMBL" id="CAH3123448.1"/>
    </source>
</evidence>
<dbReference type="EMBL" id="CALNXK010000038">
    <property type="protein sequence ID" value="CAH3123448.1"/>
    <property type="molecule type" value="Genomic_DNA"/>
</dbReference>
<comment type="caution">
    <text evidence="1">The sequence shown here is derived from an EMBL/GenBank/DDBJ whole genome shotgun (WGS) entry which is preliminary data.</text>
</comment>
<name>A0ABN8NZK5_9CNID</name>
<proteinExistence type="predicted"/>
<gene>
    <name evidence="1" type="ORF">PLOB_00029980</name>
</gene>
<keyword evidence="2" id="KW-1185">Reference proteome</keyword>
<protein>
    <submittedName>
        <fullName evidence="1">Uncharacterized protein</fullName>
    </submittedName>
</protein>
<reference evidence="1 2" key="1">
    <citation type="submission" date="2022-05" db="EMBL/GenBank/DDBJ databases">
        <authorList>
            <consortium name="Genoscope - CEA"/>
            <person name="William W."/>
        </authorList>
    </citation>
    <scope>NUCLEOTIDE SEQUENCE [LARGE SCALE GENOMIC DNA]</scope>
</reference>